<dbReference type="EMBL" id="KK100368">
    <property type="protein sequence ID" value="KIZ06464.1"/>
    <property type="molecule type" value="Genomic_DNA"/>
</dbReference>
<proteinExistence type="inferred from homology"/>
<dbReference type="RefSeq" id="XP_013905483.1">
    <property type="nucleotide sequence ID" value="XM_014050029.1"/>
</dbReference>
<dbReference type="STRING" id="145388.A0A0D2LJ35"/>
<evidence type="ECO:0000256" key="3">
    <source>
        <dbReference type="SAM" id="MobiDB-lite"/>
    </source>
</evidence>
<evidence type="ECO:0000256" key="2">
    <source>
        <dbReference type="ARBA" id="ARBA00023054"/>
    </source>
</evidence>
<dbReference type="OrthoDB" id="3973241at2759"/>
<keyword evidence="2" id="KW-0175">Coiled coil</keyword>
<gene>
    <name evidence="4" type="ORF">MNEG_1483</name>
</gene>
<feature type="compositionally biased region" description="Basic and acidic residues" evidence="3">
    <location>
        <begin position="20"/>
        <end position="30"/>
    </location>
</feature>
<dbReference type="GO" id="GO:0005771">
    <property type="term" value="C:multivesicular body"/>
    <property type="evidence" value="ECO:0007669"/>
    <property type="project" value="TreeGrafter"/>
</dbReference>
<feature type="region of interest" description="Disordered" evidence="3">
    <location>
        <begin position="180"/>
        <end position="220"/>
    </location>
</feature>
<dbReference type="GeneID" id="25732430"/>
<organism evidence="4 5">
    <name type="scientific">Monoraphidium neglectum</name>
    <dbReference type="NCBI Taxonomy" id="145388"/>
    <lineage>
        <taxon>Eukaryota</taxon>
        <taxon>Viridiplantae</taxon>
        <taxon>Chlorophyta</taxon>
        <taxon>core chlorophytes</taxon>
        <taxon>Chlorophyceae</taxon>
        <taxon>CS clade</taxon>
        <taxon>Sphaeropleales</taxon>
        <taxon>Selenastraceae</taxon>
        <taxon>Monoraphidium</taxon>
    </lineage>
</organism>
<evidence type="ECO:0000313" key="4">
    <source>
        <dbReference type="EMBL" id="KIZ06464.1"/>
    </source>
</evidence>
<protein>
    <submittedName>
        <fullName evidence="4">Charged multivesicular body protein 5</fullName>
    </submittedName>
</protein>
<sequence>MRRIFGAPQKKEPAPTLEQAGDRLTSRGDRLDEQIRKLDEQLMKFKDQLKKTRPGPGQEAIKRRALQVLRQKKMFEGQRETLYNQQFNMEQTKFTVESIQDTVQTVQALKGASKEMRGAMKANKELDLNFIDKLQDELADMADLTNDINEMMGQSFAVPEDVDEGDLMAELDALEGDMMAEPAAGGVPSYLQEPDLPELPTAPQANAEEELGLPAIAQRT</sequence>
<dbReference type="InterPro" id="IPR005024">
    <property type="entry name" value="Snf7_fam"/>
</dbReference>
<dbReference type="KEGG" id="mng:MNEG_1483"/>
<name>A0A0D2LJ35_9CHLO</name>
<dbReference type="Pfam" id="PF03357">
    <property type="entry name" value="Snf7"/>
    <property type="match status" value="1"/>
</dbReference>
<accession>A0A0D2LJ35</accession>
<dbReference type="Gene3D" id="1.10.287.1060">
    <property type="entry name" value="ESAT-6-like"/>
    <property type="match status" value="1"/>
</dbReference>
<dbReference type="PANTHER" id="PTHR22761:SF12">
    <property type="entry name" value="CHARGED MULTIVESICULAR BODY PROTEIN 5"/>
    <property type="match status" value="1"/>
</dbReference>
<dbReference type="PANTHER" id="PTHR22761">
    <property type="entry name" value="CHARGED MULTIVESICULAR BODY PROTEIN"/>
    <property type="match status" value="1"/>
</dbReference>
<feature type="region of interest" description="Disordered" evidence="3">
    <location>
        <begin position="1"/>
        <end position="30"/>
    </location>
</feature>
<dbReference type="AlphaFoldDB" id="A0A0D2LJ35"/>
<dbReference type="GO" id="GO:0032511">
    <property type="term" value="P:late endosome to vacuole transport via multivesicular body sorting pathway"/>
    <property type="evidence" value="ECO:0007669"/>
    <property type="project" value="TreeGrafter"/>
</dbReference>
<dbReference type="GO" id="GO:0006900">
    <property type="term" value="P:vesicle budding from membrane"/>
    <property type="evidence" value="ECO:0007669"/>
    <property type="project" value="TreeGrafter"/>
</dbReference>
<keyword evidence="5" id="KW-1185">Reference proteome</keyword>
<dbReference type="Gene3D" id="6.10.250.1710">
    <property type="match status" value="1"/>
</dbReference>
<comment type="similarity">
    <text evidence="1">Belongs to the SNF7 family.</text>
</comment>
<dbReference type="Proteomes" id="UP000054498">
    <property type="component" value="Unassembled WGS sequence"/>
</dbReference>
<reference evidence="4 5" key="1">
    <citation type="journal article" date="2013" name="BMC Genomics">
        <title>Reconstruction of the lipid metabolism for the microalga Monoraphidium neglectum from its genome sequence reveals characteristics suitable for biofuel production.</title>
        <authorList>
            <person name="Bogen C."/>
            <person name="Al-Dilaimi A."/>
            <person name="Albersmeier A."/>
            <person name="Wichmann J."/>
            <person name="Grundmann M."/>
            <person name="Rupp O."/>
            <person name="Lauersen K.J."/>
            <person name="Blifernez-Klassen O."/>
            <person name="Kalinowski J."/>
            <person name="Goesmann A."/>
            <person name="Mussgnug J.H."/>
            <person name="Kruse O."/>
        </authorList>
    </citation>
    <scope>NUCLEOTIDE SEQUENCE [LARGE SCALE GENOMIC DNA]</scope>
    <source>
        <strain evidence="4 5">SAG 48.87</strain>
    </source>
</reference>
<evidence type="ECO:0000313" key="5">
    <source>
        <dbReference type="Proteomes" id="UP000054498"/>
    </source>
</evidence>
<evidence type="ECO:0000256" key="1">
    <source>
        <dbReference type="ARBA" id="ARBA00006190"/>
    </source>
</evidence>